<feature type="transmembrane region" description="Helical" evidence="1">
    <location>
        <begin position="123"/>
        <end position="144"/>
    </location>
</feature>
<dbReference type="Proteomes" id="UP000037392">
    <property type="component" value="Unassembled WGS sequence"/>
</dbReference>
<organism evidence="3 4">
    <name type="scientific">[Clostridium] citroniae WAL-19142</name>
    <dbReference type="NCBI Taxonomy" id="742734"/>
    <lineage>
        <taxon>Bacteria</taxon>
        <taxon>Bacillati</taxon>
        <taxon>Bacillota</taxon>
        <taxon>Clostridia</taxon>
        <taxon>Lachnospirales</taxon>
        <taxon>Lachnospiraceae</taxon>
        <taxon>Enterocloster</taxon>
    </lineage>
</organism>
<dbReference type="PATRIC" id="fig|742734.4.peg.5697"/>
<keyword evidence="1" id="KW-0812">Transmembrane</keyword>
<dbReference type="RefSeq" id="WP_048931162.1">
    <property type="nucleotide sequence ID" value="NZ_KQ235886.1"/>
</dbReference>
<evidence type="ECO:0000256" key="1">
    <source>
        <dbReference type="SAM" id="Phobius"/>
    </source>
</evidence>
<feature type="transmembrane region" description="Helical" evidence="1">
    <location>
        <begin position="42"/>
        <end position="63"/>
    </location>
</feature>
<feature type="domain" description="DUF1468" evidence="2">
    <location>
        <begin position="17"/>
        <end position="153"/>
    </location>
</feature>
<comment type="caution">
    <text evidence="3">The sequence shown here is derived from an EMBL/GenBank/DDBJ whole genome shotgun (WGS) entry which is preliminary data.</text>
</comment>
<evidence type="ECO:0000313" key="3">
    <source>
        <dbReference type="EMBL" id="KMW12170.1"/>
    </source>
</evidence>
<protein>
    <recommendedName>
        <fullName evidence="2">DUF1468 domain-containing protein</fullName>
    </recommendedName>
</protein>
<evidence type="ECO:0000313" key="4">
    <source>
        <dbReference type="Proteomes" id="UP000037392"/>
    </source>
</evidence>
<dbReference type="Pfam" id="PF07331">
    <property type="entry name" value="TctB"/>
    <property type="match status" value="1"/>
</dbReference>
<reference evidence="3 4" key="1">
    <citation type="submission" date="2011-04" db="EMBL/GenBank/DDBJ databases">
        <title>The Genome Sequence of Clostridium citroniae WAL-19142.</title>
        <authorList>
            <consortium name="The Broad Institute Genome Sequencing Platform"/>
            <person name="Earl A."/>
            <person name="Ward D."/>
            <person name="Feldgarden M."/>
            <person name="Gevers D."/>
            <person name="Warren Y.A."/>
            <person name="Tyrrell K.L."/>
            <person name="Citron D.M."/>
            <person name="Goldstein E.J."/>
            <person name="Daigneault M."/>
            <person name="Allen-Vercoe E."/>
            <person name="Young S.K."/>
            <person name="Zeng Q."/>
            <person name="Gargeya S."/>
            <person name="Fitzgerald M."/>
            <person name="Haas B."/>
            <person name="Abouelleil A."/>
            <person name="Alvarado L."/>
            <person name="Arachchi H.M."/>
            <person name="Berlin A."/>
            <person name="Brown A."/>
            <person name="Chapman S.B."/>
            <person name="Chen Z."/>
            <person name="Dunbar C."/>
            <person name="Freedman E."/>
            <person name="Gearin G."/>
            <person name="Gellesch M."/>
            <person name="Goldberg J."/>
            <person name="Griggs A."/>
            <person name="Gujja S."/>
            <person name="Heilman E.R."/>
            <person name="Heiman D."/>
            <person name="Howarth C."/>
            <person name="Larson L."/>
            <person name="Lui A."/>
            <person name="MacDonald P.J."/>
            <person name="Mehta T."/>
            <person name="Montmayeur A."/>
            <person name="Murphy C."/>
            <person name="Neiman D."/>
            <person name="Pearson M."/>
            <person name="Priest M."/>
            <person name="Roberts A."/>
            <person name="Saif S."/>
            <person name="Shea T."/>
            <person name="Shenoy N."/>
            <person name="Sisk P."/>
            <person name="Stolte C."/>
            <person name="Sykes S."/>
            <person name="White J."/>
            <person name="Yandava C."/>
            <person name="Wortman J."/>
            <person name="Nusbaum C."/>
            <person name="Birren B."/>
        </authorList>
    </citation>
    <scope>NUCLEOTIDE SEQUENCE [LARGE SCALE GENOMIC DNA]</scope>
    <source>
        <strain evidence="3 4">WAL-19142</strain>
    </source>
</reference>
<dbReference type="InterPro" id="IPR009936">
    <property type="entry name" value="DUF1468"/>
</dbReference>
<dbReference type="AlphaFoldDB" id="A0A0J9E900"/>
<proteinExistence type="predicted"/>
<gene>
    <name evidence="3" type="ORF">HMPREF9470_05326</name>
</gene>
<dbReference type="GeneID" id="93166512"/>
<sequence length="158" mass="18125">MQENRKASFVKQKDFYVSIVMFVVAFIVKIEADKIRIRESWFLPNVLFWIMFICAGVLLIQTIMGRTGDKDSGAMGFSKSEMLGNLCMILCWIVMPWLGFYSAIFLLIVALMLIMEWRKSVSGWYCVSILVKSLIAAAILYISFAELFHMVTPVGLWI</sequence>
<keyword evidence="1" id="KW-1133">Transmembrane helix</keyword>
<accession>A0A0J9E900</accession>
<feature type="transmembrane region" description="Helical" evidence="1">
    <location>
        <begin position="83"/>
        <end position="111"/>
    </location>
</feature>
<evidence type="ECO:0000259" key="2">
    <source>
        <dbReference type="Pfam" id="PF07331"/>
    </source>
</evidence>
<dbReference type="EMBL" id="ADLK01000052">
    <property type="protein sequence ID" value="KMW12170.1"/>
    <property type="molecule type" value="Genomic_DNA"/>
</dbReference>
<keyword evidence="1" id="KW-0472">Membrane</keyword>
<name>A0A0J9E900_9FIRM</name>
<feature type="transmembrane region" description="Helical" evidence="1">
    <location>
        <begin position="15"/>
        <end position="30"/>
    </location>
</feature>